<organism evidence="1 2">
    <name type="scientific">Sulfuracidifex metallicus DSM 6482 = JCM 9184</name>
    <dbReference type="NCBI Taxonomy" id="523847"/>
    <lineage>
        <taxon>Archaea</taxon>
        <taxon>Thermoproteota</taxon>
        <taxon>Thermoprotei</taxon>
        <taxon>Sulfolobales</taxon>
        <taxon>Sulfolobaceae</taxon>
        <taxon>Sulfuracidifex</taxon>
    </lineage>
</organism>
<keyword evidence="2" id="KW-1185">Reference proteome</keyword>
<dbReference type="AlphaFoldDB" id="A0A6A9QP53"/>
<accession>A0A6A9QP53</accession>
<protein>
    <submittedName>
        <fullName evidence="1">Uncharacterized protein</fullName>
    </submittedName>
</protein>
<evidence type="ECO:0000313" key="2">
    <source>
        <dbReference type="Proteomes" id="UP000470772"/>
    </source>
</evidence>
<reference evidence="1 2" key="1">
    <citation type="submission" date="2019-10" db="EMBL/GenBank/DDBJ databases">
        <title>Sequencing and Assembly of Multiple Reported Metal-Biooxidizing Members of the Extremely Thermoacidophilic Archaeal Family Sulfolobaceae.</title>
        <authorList>
            <person name="Counts J.A."/>
            <person name="Kelly R.M."/>
        </authorList>
    </citation>
    <scope>NUCLEOTIDE SEQUENCE [LARGE SCALE GENOMIC DNA]</scope>
    <source>
        <strain evidence="1 2">DSM 6482</strain>
    </source>
</reference>
<evidence type="ECO:0000313" key="1">
    <source>
        <dbReference type="EMBL" id="MUN29939.1"/>
    </source>
</evidence>
<gene>
    <name evidence="1" type="ORF">GC250_10955</name>
</gene>
<name>A0A6A9QP53_SULME</name>
<dbReference type="Proteomes" id="UP000470772">
    <property type="component" value="Unassembled WGS sequence"/>
</dbReference>
<comment type="caution">
    <text evidence="1">The sequence shown here is derived from an EMBL/GenBank/DDBJ whole genome shotgun (WGS) entry which is preliminary data.</text>
</comment>
<dbReference type="EMBL" id="WGGD01000005">
    <property type="protein sequence ID" value="MUN29939.1"/>
    <property type="molecule type" value="Genomic_DNA"/>
</dbReference>
<sequence>MMDKVKEVSIRRCKNRPVKAIAKELGMNREDVEKIISKLIRDTNPYLDELVKGRKINTITIDISPLVEKSDFTKEYAQTLLNDDRVLDYIAMKRGDYHDRLMDCIRYHVFLLMR</sequence>
<proteinExistence type="predicted"/>
<dbReference type="OrthoDB" id="57108at2157"/>